<dbReference type="AlphaFoldDB" id="A0A0G9H6C1"/>
<sequence length="351" mass="39715">MGLEMRAFKDIDLNDPFFDSLKADYKEFPDWFAKKAAGGDDAYIFLSDTGGLDGFLYLKVEDGALNDVVPALPPRPRLKVGTMKINPHGTRLGERFIKKIFDHALAKKVEEIYVTVFEHHSKLINMFAEYGFHALAFKTTANGTEQVLVRNIHAPFKDVTTSYPLVKTGNSTVFQVAIEPKWHTKLFPDSILRNESASIVEDVSHTNSIHKVYLAGMHGMEKLRRGDVILIYRKSDGAAPARYRSVATSVCVMEEYRSLGSFADKASFLAYCRPYSVFTDAELDYLWQVKKYHHVIRFTYNFALKKRVTRGDMIDLAGVSESAYAGFLELTHDQFKKILQLGEADESLVVN</sequence>
<proteinExistence type="predicted"/>
<dbReference type="Proteomes" id="UP000182987">
    <property type="component" value="Chromosome"/>
</dbReference>
<dbReference type="PATRIC" id="fig|1440763.5.peg.3606"/>
<reference evidence="2" key="1">
    <citation type="submission" date="2016-09" db="EMBL/GenBank/DDBJ databases">
        <authorList>
            <person name="Lysoe E."/>
        </authorList>
    </citation>
    <scope>NUCLEOTIDE SEQUENCE [LARGE SCALE GENOMIC DNA]</scope>
    <source>
        <strain evidence="2">LJ96T</strain>
    </source>
</reference>
<gene>
    <name evidence="1" type="ORF">BJI69_06085</name>
</gene>
<evidence type="ECO:0000313" key="1">
    <source>
        <dbReference type="EMBL" id="APG03523.1"/>
    </source>
</evidence>
<dbReference type="EMBL" id="CP017480">
    <property type="protein sequence ID" value="APG03523.1"/>
    <property type="molecule type" value="Genomic_DNA"/>
</dbReference>
<name>A0A0G9H6C1_9GAMM</name>
<dbReference type="Gene3D" id="3.40.630.30">
    <property type="match status" value="1"/>
</dbReference>
<dbReference type="OrthoDB" id="9773249at2"/>
<dbReference type="KEGG" id="lrz:BJI69_06085"/>
<dbReference type="InterPro" id="IPR016181">
    <property type="entry name" value="Acyl_CoA_acyltransferase"/>
</dbReference>
<organism evidence="1 2">
    <name type="scientific">Luteibacter rhizovicinus DSM 16549</name>
    <dbReference type="NCBI Taxonomy" id="1440763"/>
    <lineage>
        <taxon>Bacteria</taxon>
        <taxon>Pseudomonadati</taxon>
        <taxon>Pseudomonadota</taxon>
        <taxon>Gammaproteobacteria</taxon>
        <taxon>Lysobacterales</taxon>
        <taxon>Rhodanobacteraceae</taxon>
        <taxon>Luteibacter</taxon>
    </lineage>
</organism>
<keyword evidence="2" id="KW-1185">Reference proteome</keyword>
<dbReference type="SUPFAM" id="SSF55729">
    <property type="entry name" value="Acyl-CoA N-acyltransferases (Nat)"/>
    <property type="match status" value="1"/>
</dbReference>
<dbReference type="STRING" id="1440763.BJI69_06085"/>
<protein>
    <submittedName>
        <fullName evidence="1">N-acetyltransferase</fullName>
    </submittedName>
</protein>
<evidence type="ECO:0000313" key="2">
    <source>
        <dbReference type="Proteomes" id="UP000182987"/>
    </source>
</evidence>
<accession>A0A0G9H6C1</accession>